<comment type="caution">
    <text evidence="2">The sequence shown here is derived from an EMBL/GenBank/DDBJ whole genome shotgun (WGS) entry which is preliminary data.</text>
</comment>
<sequence length="126" mass="14333">MDMDMDQPKQEVGGLRSMSRPRVRSRSRPQVKLPLVKLQGFCSNGELNSAKNLLRRGNKDARRGEADKSYSYTEAKSHLFSGNVPLEKLTDVEMRRMFYVLLAGLKLLEQSIMASLSMENRPVEQS</sequence>
<proteinExistence type="predicted"/>
<evidence type="ECO:0000313" key="2">
    <source>
        <dbReference type="EMBL" id="GAY46511.1"/>
    </source>
</evidence>
<feature type="compositionally biased region" description="Basic residues" evidence="1">
    <location>
        <begin position="19"/>
        <end position="29"/>
    </location>
</feature>
<dbReference type="Proteomes" id="UP000236630">
    <property type="component" value="Unassembled WGS sequence"/>
</dbReference>
<organism evidence="2 3">
    <name type="scientific">Citrus unshiu</name>
    <name type="common">Satsuma mandarin</name>
    <name type="synonym">Citrus nobilis var. unshiu</name>
    <dbReference type="NCBI Taxonomy" id="55188"/>
    <lineage>
        <taxon>Eukaryota</taxon>
        <taxon>Viridiplantae</taxon>
        <taxon>Streptophyta</taxon>
        <taxon>Embryophyta</taxon>
        <taxon>Tracheophyta</taxon>
        <taxon>Spermatophyta</taxon>
        <taxon>Magnoliopsida</taxon>
        <taxon>eudicotyledons</taxon>
        <taxon>Gunneridae</taxon>
        <taxon>Pentapetalae</taxon>
        <taxon>rosids</taxon>
        <taxon>malvids</taxon>
        <taxon>Sapindales</taxon>
        <taxon>Rutaceae</taxon>
        <taxon>Aurantioideae</taxon>
        <taxon>Citrus</taxon>
    </lineage>
</organism>
<keyword evidence="3" id="KW-1185">Reference proteome</keyword>
<feature type="region of interest" description="Disordered" evidence="1">
    <location>
        <begin position="1"/>
        <end position="29"/>
    </location>
</feature>
<reference evidence="2 3" key="1">
    <citation type="journal article" date="2017" name="Front. Genet.">
        <title>Draft sequencing of the heterozygous diploid genome of Satsuma (Citrus unshiu Marc.) using a hybrid assembly approach.</title>
        <authorList>
            <person name="Shimizu T."/>
            <person name="Tanizawa Y."/>
            <person name="Mochizuki T."/>
            <person name="Nagasaki H."/>
            <person name="Yoshioka T."/>
            <person name="Toyoda A."/>
            <person name="Fujiyama A."/>
            <person name="Kaminuma E."/>
            <person name="Nakamura Y."/>
        </authorList>
    </citation>
    <scope>NUCLEOTIDE SEQUENCE [LARGE SCALE GENOMIC DNA]</scope>
    <source>
        <strain evidence="3">cv. Miyagawa wase</strain>
    </source>
</reference>
<gene>
    <name evidence="2" type="ORF">CUMW_097620</name>
</gene>
<evidence type="ECO:0000256" key="1">
    <source>
        <dbReference type="SAM" id="MobiDB-lite"/>
    </source>
</evidence>
<dbReference type="EMBL" id="BDQV01000033">
    <property type="protein sequence ID" value="GAY46511.1"/>
    <property type="molecule type" value="Genomic_DNA"/>
</dbReference>
<accession>A0A2H5P2L5</accession>
<protein>
    <submittedName>
        <fullName evidence="2">Uncharacterized protein</fullName>
    </submittedName>
</protein>
<evidence type="ECO:0000313" key="3">
    <source>
        <dbReference type="Proteomes" id="UP000236630"/>
    </source>
</evidence>
<dbReference type="AlphaFoldDB" id="A0A2H5P2L5"/>
<name>A0A2H5P2L5_CITUN</name>